<evidence type="ECO:0000256" key="2">
    <source>
        <dbReference type="SAM" id="Phobius"/>
    </source>
</evidence>
<comment type="caution">
    <text evidence="3">The sequence shown here is derived from an EMBL/GenBank/DDBJ whole genome shotgun (WGS) entry which is preliminary data.</text>
</comment>
<dbReference type="EMBL" id="BQNB010021726">
    <property type="protein sequence ID" value="GJU09432.1"/>
    <property type="molecule type" value="Genomic_DNA"/>
</dbReference>
<feature type="region of interest" description="Disordered" evidence="1">
    <location>
        <begin position="200"/>
        <end position="243"/>
    </location>
</feature>
<dbReference type="Proteomes" id="UP001151760">
    <property type="component" value="Unassembled WGS sequence"/>
</dbReference>
<keyword evidence="2" id="KW-0812">Transmembrane</keyword>
<protein>
    <submittedName>
        <fullName evidence="3">Uncharacterized protein</fullName>
    </submittedName>
</protein>
<accession>A0ABQ5JA76</accession>
<feature type="compositionally biased region" description="Low complexity" evidence="1">
    <location>
        <begin position="36"/>
        <end position="58"/>
    </location>
</feature>
<evidence type="ECO:0000313" key="4">
    <source>
        <dbReference type="Proteomes" id="UP001151760"/>
    </source>
</evidence>
<gene>
    <name evidence="3" type="ORF">Tco_1131828</name>
</gene>
<feature type="compositionally biased region" description="Low complexity" evidence="1">
    <location>
        <begin position="209"/>
        <end position="243"/>
    </location>
</feature>
<organism evidence="3 4">
    <name type="scientific">Tanacetum coccineum</name>
    <dbReference type="NCBI Taxonomy" id="301880"/>
    <lineage>
        <taxon>Eukaryota</taxon>
        <taxon>Viridiplantae</taxon>
        <taxon>Streptophyta</taxon>
        <taxon>Embryophyta</taxon>
        <taxon>Tracheophyta</taxon>
        <taxon>Spermatophyta</taxon>
        <taxon>Magnoliopsida</taxon>
        <taxon>eudicotyledons</taxon>
        <taxon>Gunneridae</taxon>
        <taxon>Pentapetalae</taxon>
        <taxon>asterids</taxon>
        <taxon>campanulids</taxon>
        <taxon>Asterales</taxon>
        <taxon>Asteraceae</taxon>
        <taxon>Asteroideae</taxon>
        <taxon>Anthemideae</taxon>
        <taxon>Anthemidinae</taxon>
        <taxon>Tanacetum</taxon>
    </lineage>
</organism>
<keyword evidence="4" id="KW-1185">Reference proteome</keyword>
<reference evidence="3" key="1">
    <citation type="journal article" date="2022" name="Int. J. Mol. Sci.">
        <title>Draft Genome of Tanacetum Coccineum: Genomic Comparison of Closely Related Tanacetum-Family Plants.</title>
        <authorList>
            <person name="Yamashiro T."/>
            <person name="Shiraishi A."/>
            <person name="Nakayama K."/>
            <person name="Satake H."/>
        </authorList>
    </citation>
    <scope>NUCLEOTIDE SEQUENCE</scope>
</reference>
<evidence type="ECO:0000313" key="3">
    <source>
        <dbReference type="EMBL" id="GJU09432.1"/>
    </source>
</evidence>
<feature type="transmembrane region" description="Helical" evidence="2">
    <location>
        <begin position="257"/>
        <end position="282"/>
    </location>
</feature>
<sequence>MAIYVISVSSDSSKRSARTSTGRVILFGTIPTTIPDTTPSVIPPTTHIDSTPIPTISPTIPPSPDYTPASPDYSLASDTEFDPSKDPSSDHIPPLPATLPFLSSTDDSLDSDIPDIPPSPTHGTPFTKTTLSTQRSLVASGVLRRRVMVLVPRQPIPHGLPYHYHLNGPVHMMTARKKVGPLPTHRLAVRHSVDYFSSDHFSSDDSLRDSSLSSSSETSSDSSVDALSDPASSRSSSDHSLPAPSLGMRPSHHYVHWYQVFLIPLLLFLIDHLMILHLRVLLSRGLDPMLHMYRYLHLYLEHCLMRVLIFYHHLKGLGVLSQQRI</sequence>
<keyword evidence="2" id="KW-0472">Membrane</keyword>
<keyword evidence="2" id="KW-1133">Transmembrane helix</keyword>
<reference evidence="3" key="2">
    <citation type="submission" date="2022-01" db="EMBL/GenBank/DDBJ databases">
        <authorList>
            <person name="Yamashiro T."/>
            <person name="Shiraishi A."/>
            <person name="Satake H."/>
            <person name="Nakayama K."/>
        </authorList>
    </citation>
    <scope>NUCLEOTIDE SEQUENCE</scope>
</reference>
<name>A0ABQ5JA76_9ASTR</name>
<proteinExistence type="predicted"/>
<feature type="region of interest" description="Disordered" evidence="1">
    <location>
        <begin position="36"/>
        <end position="128"/>
    </location>
</feature>
<evidence type="ECO:0000256" key="1">
    <source>
        <dbReference type="SAM" id="MobiDB-lite"/>
    </source>
</evidence>